<keyword evidence="7 9" id="KW-1133">Transmembrane helix</keyword>
<dbReference type="Pfam" id="PF00005">
    <property type="entry name" value="ABC_tran"/>
    <property type="match status" value="1"/>
</dbReference>
<dbReference type="InterPro" id="IPR027417">
    <property type="entry name" value="P-loop_NTPase"/>
</dbReference>
<feature type="transmembrane region" description="Helical" evidence="9">
    <location>
        <begin position="441"/>
        <end position="468"/>
    </location>
</feature>
<dbReference type="PROSITE" id="PS00211">
    <property type="entry name" value="ABC_TRANSPORTER_1"/>
    <property type="match status" value="1"/>
</dbReference>
<accession>A0A1B6MDU8</accession>
<keyword evidence="5" id="KW-0547">Nucleotide-binding</keyword>
<evidence type="ECO:0000256" key="6">
    <source>
        <dbReference type="ARBA" id="ARBA00022840"/>
    </source>
</evidence>
<feature type="transmembrane region" description="Helical" evidence="9">
    <location>
        <begin position="398"/>
        <end position="421"/>
    </location>
</feature>
<dbReference type="GO" id="GO:0016887">
    <property type="term" value="F:ATP hydrolysis activity"/>
    <property type="evidence" value="ECO:0007669"/>
    <property type="project" value="InterPro"/>
</dbReference>
<comment type="similarity">
    <text evidence="2">Belongs to the ABC transporter superfamily. ABCG family. Eye pigment precursor importer (TC 3.A.1.204) subfamily.</text>
</comment>
<evidence type="ECO:0000256" key="5">
    <source>
        <dbReference type="ARBA" id="ARBA00022741"/>
    </source>
</evidence>
<dbReference type="InterPro" id="IPR017871">
    <property type="entry name" value="ABC_transporter-like_CS"/>
</dbReference>
<protein>
    <recommendedName>
        <fullName evidence="10">ABC transporter domain-containing protein</fullName>
    </recommendedName>
</protein>
<feature type="transmembrane region" description="Helical" evidence="9">
    <location>
        <begin position="480"/>
        <end position="503"/>
    </location>
</feature>
<gene>
    <name evidence="11" type="ORF">g.35299</name>
    <name evidence="12" type="ORF">g.35301</name>
</gene>
<dbReference type="EMBL" id="GEBQ01005869">
    <property type="protein sequence ID" value="JAT34108.1"/>
    <property type="molecule type" value="Transcribed_RNA"/>
</dbReference>
<dbReference type="InterPro" id="IPR003593">
    <property type="entry name" value="AAA+_ATPase"/>
</dbReference>
<evidence type="ECO:0000256" key="3">
    <source>
        <dbReference type="ARBA" id="ARBA00022448"/>
    </source>
</evidence>
<dbReference type="Pfam" id="PF19055">
    <property type="entry name" value="ABC2_membrane_7"/>
    <property type="match status" value="1"/>
</dbReference>
<proteinExistence type="inferred from homology"/>
<comment type="subcellular location">
    <subcellularLocation>
        <location evidence="1">Membrane</location>
        <topology evidence="1">Multi-pass membrane protein</topology>
    </subcellularLocation>
</comment>
<evidence type="ECO:0000256" key="7">
    <source>
        <dbReference type="ARBA" id="ARBA00022989"/>
    </source>
</evidence>
<keyword evidence="6" id="KW-0067">ATP-binding</keyword>
<dbReference type="PANTHER" id="PTHR48041:SF32">
    <property type="entry name" value="PROTEIN WHITE-LIKE PROTEIN"/>
    <property type="match status" value="1"/>
</dbReference>
<feature type="domain" description="ABC transporter" evidence="10">
    <location>
        <begin position="37"/>
        <end position="284"/>
    </location>
</feature>
<evidence type="ECO:0000256" key="4">
    <source>
        <dbReference type="ARBA" id="ARBA00022692"/>
    </source>
</evidence>
<dbReference type="AlphaFoldDB" id="A0A1B6MDU8"/>
<keyword evidence="8 9" id="KW-0472">Membrane</keyword>
<name>A0A1B6MDU8_9HEMI</name>
<evidence type="ECO:0000313" key="12">
    <source>
        <dbReference type="EMBL" id="JAT34108.1"/>
    </source>
</evidence>
<dbReference type="EMBL" id="GEBQ01006356">
    <property type="protein sequence ID" value="JAT33621.1"/>
    <property type="molecule type" value="Transcribed_RNA"/>
</dbReference>
<evidence type="ECO:0000256" key="8">
    <source>
        <dbReference type="ARBA" id="ARBA00023136"/>
    </source>
</evidence>
<sequence length="618" mass="69228">MSNYESVPMIATGEPVLVPAKGRTQLLHLPRSKPVDVIFEDIRLSVTTGHLFNRRTREVLKGVSGRFCSGEVTAIMGPSGVGKSSLLNILTGFQVEGMRGKISCSARQRKNGQVKTEPLNRKDCCYIMQDDNLTPLLTVREVMLTAADLKLEQSMSRKAKIILVEDIIENVGLIQTIDTRCDRLSGGQRKRLSVALELINNPPVMFLDEPTTGLDSLTTLQVVTLLQSLARGGRNIICTVHQPSASVFEMFDHMYIIGGGYCVYQGSSANVLPFLQSIGLPCPQYHNPADFVLDVVSGEFGDHTQQLVDTATNSLWRSAPPKLYDLEPNAIEGATQSSHQNPPSEWFRFRVLLKRSIKLMFRDWTVVYLKLFIHCLVGLVIGGLFQKCGTEGEKSVSNVGYFITSAVYLSYTSLMPAILKFPSELGVIKKEQFNNWYKLRTYYIAFQVTNLPMQVLFSAFYITISYYLTSQVLETDRFLMFLLVNNLMIVISECLGLGLGTSINPVNGIFLGAVGICFMILMAGFLALLKDMPRFFYYVAYSSYLRYTLEGMVLAVYGFGRGNLSCDEFYCHYRSPLAVLDELDMRSGNYWMDVNVLVAMSAFSILYAYYSLRARMKG</sequence>
<feature type="transmembrane region" description="Helical" evidence="9">
    <location>
        <begin position="364"/>
        <end position="386"/>
    </location>
</feature>
<evidence type="ECO:0000256" key="1">
    <source>
        <dbReference type="ARBA" id="ARBA00004141"/>
    </source>
</evidence>
<dbReference type="SMART" id="SM00382">
    <property type="entry name" value="AAA"/>
    <property type="match status" value="1"/>
</dbReference>
<feature type="transmembrane region" description="Helical" evidence="9">
    <location>
        <begin position="536"/>
        <end position="559"/>
    </location>
</feature>
<dbReference type="Pfam" id="PF01061">
    <property type="entry name" value="ABC2_membrane"/>
    <property type="match status" value="1"/>
</dbReference>
<dbReference type="GO" id="GO:0005886">
    <property type="term" value="C:plasma membrane"/>
    <property type="evidence" value="ECO:0007669"/>
    <property type="project" value="TreeGrafter"/>
</dbReference>
<dbReference type="FunFam" id="3.40.50.300:FF:001077">
    <property type="entry name" value="Uncharacterized protein, isoform A"/>
    <property type="match status" value="1"/>
</dbReference>
<dbReference type="InterPro" id="IPR013525">
    <property type="entry name" value="ABC2_TM"/>
</dbReference>
<evidence type="ECO:0000256" key="2">
    <source>
        <dbReference type="ARBA" id="ARBA00005814"/>
    </source>
</evidence>
<dbReference type="PROSITE" id="PS50893">
    <property type="entry name" value="ABC_TRANSPORTER_2"/>
    <property type="match status" value="1"/>
</dbReference>
<dbReference type="SUPFAM" id="SSF52540">
    <property type="entry name" value="P-loop containing nucleoside triphosphate hydrolases"/>
    <property type="match status" value="1"/>
</dbReference>
<dbReference type="Gene3D" id="3.40.50.300">
    <property type="entry name" value="P-loop containing nucleotide triphosphate hydrolases"/>
    <property type="match status" value="1"/>
</dbReference>
<dbReference type="GO" id="GO:0005524">
    <property type="term" value="F:ATP binding"/>
    <property type="evidence" value="ECO:0007669"/>
    <property type="project" value="UniProtKB-KW"/>
</dbReference>
<keyword evidence="3" id="KW-0813">Transport</keyword>
<dbReference type="InterPro" id="IPR043926">
    <property type="entry name" value="ABCG_dom"/>
</dbReference>
<dbReference type="GO" id="GO:0140359">
    <property type="term" value="F:ABC-type transporter activity"/>
    <property type="evidence" value="ECO:0007669"/>
    <property type="project" value="InterPro"/>
</dbReference>
<reference evidence="12" key="1">
    <citation type="submission" date="2015-11" db="EMBL/GenBank/DDBJ databases">
        <title>De novo transcriptome assembly of four potential Pierce s Disease insect vectors from Arizona vineyards.</title>
        <authorList>
            <person name="Tassone E.E."/>
        </authorList>
    </citation>
    <scope>NUCLEOTIDE SEQUENCE</scope>
</reference>
<keyword evidence="4 9" id="KW-0812">Transmembrane</keyword>
<dbReference type="InterPro" id="IPR003439">
    <property type="entry name" value="ABC_transporter-like_ATP-bd"/>
</dbReference>
<organism evidence="12">
    <name type="scientific">Graphocephala atropunctata</name>
    <dbReference type="NCBI Taxonomy" id="36148"/>
    <lineage>
        <taxon>Eukaryota</taxon>
        <taxon>Metazoa</taxon>
        <taxon>Ecdysozoa</taxon>
        <taxon>Arthropoda</taxon>
        <taxon>Hexapoda</taxon>
        <taxon>Insecta</taxon>
        <taxon>Pterygota</taxon>
        <taxon>Neoptera</taxon>
        <taxon>Paraneoptera</taxon>
        <taxon>Hemiptera</taxon>
        <taxon>Auchenorrhyncha</taxon>
        <taxon>Membracoidea</taxon>
        <taxon>Cicadellidae</taxon>
        <taxon>Cicadellinae</taxon>
        <taxon>Cicadellini</taxon>
        <taxon>Graphocephala</taxon>
    </lineage>
</organism>
<evidence type="ECO:0000259" key="10">
    <source>
        <dbReference type="PROSITE" id="PS50893"/>
    </source>
</evidence>
<feature type="transmembrane region" description="Helical" evidence="9">
    <location>
        <begin position="509"/>
        <end position="529"/>
    </location>
</feature>
<feature type="transmembrane region" description="Helical" evidence="9">
    <location>
        <begin position="590"/>
        <end position="610"/>
    </location>
</feature>
<evidence type="ECO:0000256" key="9">
    <source>
        <dbReference type="SAM" id="Phobius"/>
    </source>
</evidence>
<dbReference type="PANTHER" id="PTHR48041">
    <property type="entry name" value="ABC TRANSPORTER G FAMILY MEMBER 28"/>
    <property type="match status" value="1"/>
</dbReference>
<dbReference type="InterPro" id="IPR050352">
    <property type="entry name" value="ABCG_transporters"/>
</dbReference>
<evidence type="ECO:0000313" key="11">
    <source>
        <dbReference type="EMBL" id="JAT33621.1"/>
    </source>
</evidence>